<accession>A0ABR4ZLJ5</accession>
<keyword evidence="10" id="KW-1185">Reference proteome</keyword>
<dbReference type="CDD" id="cd06261">
    <property type="entry name" value="TM_PBP2"/>
    <property type="match status" value="1"/>
</dbReference>
<comment type="caution">
    <text evidence="9">The sequence shown here is derived from an EMBL/GenBank/DDBJ whole genome shotgun (WGS) entry which is preliminary data.</text>
</comment>
<evidence type="ECO:0000256" key="7">
    <source>
        <dbReference type="RuleBase" id="RU363032"/>
    </source>
</evidence>
<dbReference type="InterPro" id="IPR035906">
    <property type="entry name" value="MetI-like_sf"/>
</dbReference>
<evidence type="ECO:0000256" key="4">
    <source>
        <dbReference type="ARBA" id="ARBA00022692"/>
    </source>
</evidence>
<dbReference type="SUPFAM" id="SSF161098">
    <property type="entry name" value="MetI-like"/>
    <property type="match status" value="1"/>
</dbReference>
<protein>
    <submittedName>
        <fullName evidence="9">ABC transporter permease</fullName>
    </submittedName>
</protein>
<feature type="domain" description="ABC transmembrane type-1" evidence="8">
    <location>
        <begin position="53"/>
        <end position="233"/>
    </location>
</feature>
<keyword evidence="4 7" id="KW-0812">Transmembrane</keyword>
<evidence type="ECO:0000256" key="6">
    <source>
        <dbReference type="ARBA" id="ARBA00023136"/>
    </source>
</evidence>
<comment type="subcellular location">
    <subcellularLocation>
        <location evidence="1 7">Cell membrane</location>
        <topology evidence="1 7">Multi-pass membrane protein</topology>
    </subcellularLocation>
</comment>
<feature type="transmembrane region" description="Helical" evidence="7">
    <location>
        <begin position="215"/>
        <end position="233"/>
    </location>
</feature>
<evidence type="ECO:0000256" key="1">
    <source>
        <dbReference type="ARBA" id="ARBA00004651"/>
    </source>
</evidence>
<evidence type="ECO:0000259" key="8">
    <source>
        <dbReference type="PROSITE" id="PS50928"/>
    </source>
</evidence>
<keyword evidence="5 7" id="KW-1133">Transmembrane helix</keyword>
<keyword evidence="2 7" id="KW-0813">Transport</keyword>
<keyword evidence="6 7" id="KW-0472">Membrane</keyword>
<dbReference type="Gene3D" id="1.10.3720.10">
    <property type="entry name" value="MetI-like"/>
    <property type="match status" value="1"/>
</dbReference>
<evidence type="ECO:0000313" key="10">
    <source>
        <dbReference type="Proteomes" id="UP000031364"/>
    </source>
</evidence>
<evidence type="ECO:0000313" key="9">
    <source>
        <dbReference type="EMBL" id="KIA66080.1"/>
    </source>
</evidence>
<evidence type="ECO:0000256" key="2">
    <source>
        <dbReference type="ARBA" id="ARBA00022448"/>
    </source>
</evidence>
<reference evidence="9 10" key="1">
    <citation type="journal article" date="2014" name="Int. J. Syst. Evol. Microbiol.">
        <title>Nocardia vulneris sp. nov., isolated from wounds of human patients in North America.</title>
        <authorList>
            <person name="Lasker B.A."/>
            <person name="Bell M."/>
            <person name="Klenk H.P."/>
            <person name="Sproer C."/>
            <person name="Schumann C."/>
            <person name="Schumann P."/>
            <person name="Brown J.M."/>
        </authorList>
    </citation>
    <scope>NUCLEOTIDE SEQUENCE [LARGE SCALE GENOMIC DNA]</scope>
    <source>
        <strain evidence="9 10">W9851</strain>
    </source>
</reference>
<evidence type="ECO:0000256" key="5">
    <source>
        <dbReference type="ARBA" id="ARBA00022989"/>
    </source>
</evidence>
<dbReference type="Pfam" id="PF00528">
    <property type="entry name" value="BPD_transp_1"/>
    <property type="match status" value="1"/>
</dbReference>
<dbReference type="PANTHER" id="PTHR30151">
    <property type="entry name" value="ALKANE SULFONATE ABC TRANSPORTER-RELATED, MEMBRANE SUBUNIT"/>
    <property type="match status" value="1"/>
</dbReference>
<gene>
    <name evidence="9" type="ORF">FG87_04555</name>
</gene>
<feature type="transmembrane region" description="Helical" evidence="7">
    <location>
        <begin position="119"/>
        <end position="138"/>
    </location>
</feature>
<sequence length="257" mass="27796">MRIAQLGLAVTVLLGWELAARYGAIDEFFFSRPSDIAVRLSDWFGSGSIWRHMRLTVVEAALGLGIGGIAGLVLGFALARMRFVAAVVEPYVRIGNALPRVVLAPIFLLWFGLGIWSKVALGVSLVVFIVFFNTYQGVREADQLLVDNARMLGATERQLWRYVLLPSALTWILASLRLSVGFAVIGAVVGEYLGSASGLGYLIAQAEGTFDTTGVFAGIAVLCAVVVVVDMAADRAERHLLRWQPVRGTAITKGKQE</sequence>
<evidence type="ECO:0000256" key="3">
    <source>
        <dbReference type="ARBA" id="ARBA00022475"/>
    </source>
</evidence>
<dbReference type="Proteomes" id="UP000031364">
    <property type="component" value="Unassembled WGS sequence"/>
</dbReference>
<dbReference type="PANTHER" id="PTHR30151:SF20">
    <property type="entry name" value="ABC TRANSPORTER PERMEASE PROTEIN HI_0355-RELATED"/>
    <property type="match status" value="1"/>
</dbReference>
<comment type="similarity">
    <text evidence="7">Belongs to the binding-protein-dependent transport system permease family.</text>
</comment>
<organism evidence="9 10">
    <name type="scientific">Nocardia vulneris</name>
    <dbReference type="NCBI Taxonomy" id="1141657"/>
    <lineage>
        <taxon>Bacteria</taxon>
        <taxon>Bacillati</taxon>
        <taxon>Actinomycetota</taxon>
        <taxon>Actinomycetes</taxon>
        <taxon>Mycobacteriales</taxon>
        <taxon>Nocardiaceae</taxon>
        <taxon>Nocardia</taxon>
    </lineage>
</organism>
<dbReference type="PROSITE" id="PS50928">
    <property type="entry name" value="ABC_TM1"/>
    <property type="match status" value="1"/>
</dbReference>
<proteinExistence type="inferred from homology"/>
<feature type="transmembrane region" description="Helical" evidence="7">
    <location>
        <begin position="60"/>
        <end position="79"/>
    </location>
</feature>
<dbReference type="EMBL" id="JNFP01000004">
    <property type="protein sequence ID" value="KIA66080.1"/>
    <property type="molecule type" value="Genomic_DNA"/>
</dbReference>
<keyword evidence="3" id="KW-1003">Cell membrane</keyword>
<dbReference type="InterPro" id="IPR000515">
    <property type="entry name" value="MetI-like"/>
</dbReference>
<name>A0ABR4ZLJ5_9NOCA</name>